<keyword evidence="3" id="KW-1185">Reference proteome</keyword>
<dbReference type="AlphaFoldDB" id="A0A8X6J2R4"/>
<dbReference type="OrthoDB" id="9979538at2759"/>
<dbReference type="Proteomes" id="UP000887013">
    <property type="component" value="Unassembled WGS sequence"/>
</dbReference>
<sequence length="116" mass="12722">MMLHGKEKVLLVKLLYMNEKPATIALRKFQLLKNVRTGKGPLTVAGLIKLVQRFEGDESLEDGVKSGIPSLRQTLSTRITAEIETLASESATRTSSAQEGGRRLGLPPSSIRKILH</sequence>
<feature type="region of interest" description="Disordered" evidence="1">
    <location>
        <begin position="87"/>
        <end position="116"/>
    </location>
</feature>
<dbReference type="EMBL" id="BMAW01041543">
    <property type="protein sequence ID" value="GFS29166.1"/>
    <property type="molecule type" value="Genomic_DNA"/>
</dbReference>
<reference evidence="2" key="1">
    <citation type="submission" date="2020-08" db="EMBL/GenBank/DDBJ databases">
        <title>Multicomponent nature underlies the extraordinary mechanical properties of spider dragline silk.</title>
        <authorList>
            <person name="Kono N."/>
            <person name="Nakamura H."/>
            <person name="Mori M."/>
            <person name="Yoshida Y."/>
            <person name="Ohtoshi R."/>
            <person name="Malay A.D."/>
            <person name="Moran D.A.P."/>
            <person name="Tomita M."/>
            <person name="Numata K."/>
            <person name="Arakawa K."/>
        </authorList>
    </citation>
    <scope>NUCLEOTIDE SEQUENCE</scope>
</reference>
<protein>
    <recommendedName>
        <fullName evidence="4">DUF4817 domain-containing protein</fullName>
    </recommendedName>
</protein>
<comment type="caution">
    <text evidence="2">The sequence shown here is derived from an EMBL/GenBank/DDBJ whole genome shotgun (WGS) entry which is preliminary data.</text>
</comment>
<gene>
    <name evidence="2" type="ORF">NPIL_655631</name>
</gene>
<accession>A0A8X6J2R4</accession>
<evidence type="ECO:0000256" key="1">
    <source>
        <dbReference type="SAM" id="MobiDB-lite"/>
    </source>
</evidence>
<evidence type="ECO:0000313" key="3">
    <source>
        <dbReference type="Proteomes" id="UP000887013"/>
    </source>
</evidence>
<evidence type="ECO:0000313" key="2">
    <source>
        <dbReference type="EMBL" id="GFS29166.1"/>
    </source>
</evidence>
<organism evidence="2 3">
    <name type="scientific">Nephila pilipes</name>
    <name type="common">Giant wood spider</name>
    <name type="synonym">Nephila maculata</name>
    <dbReference type="NCBI Taxonomy" id="299642"/>
    <lineage>
        <taxon>Eukaryota</taxon>
        <taxon>Metazoa</taxon>
        <taxon>Ecdysozoa</taxon>
        <taxon>Arthropoda</taxon>
        <taxon>Chelicerata</taxon>
        <taxon>Arachnida</taxon>
        <taxon>Araneae</taxon>
        <taxon>Araneomorphae</taxon>
        <taxon>Entelegynae</taxon>
        <taxon>Araneoidea</taxon>
        <taxon>Nephilidae</taxon>
        <taxon>Nephila</taxon>
    </lineage>
</organism>
<evidence type="ECO:0008006" key="4">
    <source>
        <dbReference type="Google" id="ProtNLM"/>
    </source>
</evidence>
<proteinExistence type="predicted"/>
<name>A0A8X6J2R4_NEPPI</name>
<feature type="compositionally biased region" description="Polar residues" evidence="1">
    <location>
        <begin position="87"/>
        <end position="98"/>
    </location>
</feature>